<dbReference type="PRINTS" id="PR00368">
    <property type="entry name" value="FADPNR"/>
</dbReference>
<organism evidence="6 7">
    <name type="scientific">Streptomyces liliiviolaceus</name>
    <dbReference type="NCBI Taxonomy" id="2823109"/>
    <lineage>
        <taxon>Bacteria</taxon>
        <taxon>Bacillati</taxon>
        <taxon>Actinomycetota</taxon>
        <taxon>Actinomycetes</taxon>
        <taxon>Kitasatosporales</taxon>
        <taxon>Streptomycetaceae</taxon>
        <taxon>Streptomyces</taxon>
    </lineage>
</organism>
<dbReference type="GO" id="GO:0016651">
    <property type="term" value="F:oxidoreductase activity, acting on NAD(P)H"/>
    <property type="evidence" value="ECO:0007669"/>
    <property type="project" value="TreeGrafter"/>
</dbReference>
<dbReference type="EMBL" id="JAGPYQ010000001">
    <property type="protein sequence ID" value="MBQ0850748.1"/>
    <property type="molecule type" value="Genomic_DNA"/>
</dbReference>
<keyword evidence="2" id="KW-0285">Flavoprotein</keyword>
<dbReference type="InterPro" id="IPR023753">
    <property type="entry name" value="FAD/NAD-binding_dom"/>
</dbReference>
<dbReference type="PANTHER" id="PTHR43557:SF2">
    <property type="entry name" value="RIESKE DOMAIN-CONTAINING PROTEIN-RELATED"/>
    <property type="match status" value="1"/>
</dbReference>
<proteinExistence type="predicted"/>
<name>A0A940XW40_9ACTN</name>
<evidence type="ECO:0000259" key="5">
    <source>
        <dbReference type="Pfam" id="PF07992"/>
    </source>
</evidence>
<keyword evidence="7" id="KW-1185">Reference proteome</keyword>
<keyword evidence="3" id="KW-0274">FAD</keyword>
<sequence>MTARVIAVVGAGLAGLRTAEAVRRAGWTERIVVVGDEPRMPYNRPPLSKKILLDGTGSHDQVALRLRPSEHETEWRLGNRVVRSDLDARTLWLADGSSLVYDGLVAASGVTARRLPEAVGGVRRVLRTVDDAVALTTALTAGTRVVVIGAGFIGCEVASAAVARGCEVSVVALDAAPMTVPLGPMVGAELGRRHAGAGVRFHLGQGVTSVGEDLVVLTDGTRLGADLVVEAIGSRPNTQWLADNGLDLADGVVCDARLRMGGTPAAVAVGDVARFPNAHFDDVPRRVEHWQIAADTALHAARTLVADLDAGEPPAAFGTVPAFWSDQGVVSIRSFGMPGLADTSAVLEGDLTGEAAIGYSRDGALVGVVLLGLAKQAGAHLRRLTAELETARAGSRT</sequence>
<gene>
    <name evidence="6" type="ORF">J8N05_21535</name>
</gene>
<evidence type="ECO:0000256" key="4">
    <source>
        <dbReference type="ARBA" id="ARBA00023002"/>
    </source>
</evidence>
<keyword evidence="4" id="KW-0560">Oxidoreductase</keyword>
<feature type="domain" description="FAD/NAD(P)-binding" evidence="5">
    <location>
        <begin position="6"/>
        <end position="296"/>
    </location>
</feature>
<comment type="cofactor">
    <cofactor evidence="1">
        <name>FAD</name>
        <dbReference type="ChEBI" id="CHEBI:57692"/>
    </cofactor>
</comment>
<dbReference type="RefSeq" id="WP_210885024.1">
    <property type="nucleotide sequence ID" value="NZ_JAGPYQ010000001.1"/>
</dbReference>
<dbReference type="PANTHER" id="PTHR43557">
    <property type="entry name" value="APOPTOSIS-INDUCING FACTOR 1"/>
    <property type="match status" value="1"/>
</dbReference>
<dbReference type="Proteomes" id="UP000677413">
    <property type="component" value="Unassembled WGS sequence"/>
</dbReference>
<dbReference type="InterPro" id="IPR036188">
    <property type="entry name" value="FAD/NAD-bd_sf"/>
</dbReference>
<dbReference type="SUPFAM" id="SSF51905">
    <property type="entry name" value="FAD/NAD(P)-binding domain"/>
    <property type="match status" value="2"/>
</dbReference>
<comment type="caution">
    <text evidence="6">The sequence shown here is derived from an EMBL/GenBank/DDBJ whole genome shotgun (WGS) entry which is preliminary data.</text>
</comment>
<dbReference type="SUPFAM" id="SSF55424">
    <property type="entry name" value="FAD/NAD-linked reductases, dimerisation (C-terminal) domain"/>
    <property type="match status" value="1"/>
</dbReference>
<dbReference type="PRINTS" id="PR00411">
    <property type="entry name" value="PNDRDTASEI"/>
</dbReference>
<dbReference type="AlphaFoldDB" id="A0A940XW40"/>
<evidence type="ECO:0000313" key="6">
    <source>
        <dbReference type="EMBL" id="MBQ0850748.1"/>
    </source>
</evidence>
<dbReference type="Gene3D" id="3.50.50.60">
    <property type="entry name" value="FAD/NAD(P)-binding domain"/>
    <property type="match status" value="2"/>
</dbReference>
<evidence type="ECO:0000256" key="1">
    <source>
        <dbReference type="ARBA" id="ARBA00001974"/>
    </source>
</evidence>
<evidence type="ECO:0000313" key="7">
    <source>
        <dbReference type="Proteomes" id="UP000677413"/>
    </source>
</evidence>
<evidence type="ECO:0000256" key="2">
    <source>
        <dbReference type="ARBA" id="ARBA00022630"/>
    </source>
</evidence>
<dbReference type="Gene3D" id="3.30.390.30">
    <property type="match status" value="1"/>
</dbReference>
<dbReference type="InterPro" id="IPR016156">
    <property type="entry name" value="FAD/NAD-linked_Rdtase_dimer_sf"/>
</dbReference>
<reference evidence="6 7" key="1">
    <citation type="submission" date="2021-04" db="EMBL/GenBank/DDBJ databases">
        <authorList>
            <person name="Tang X."/>
            <person name="Zhou X."/>
            <person name="Chen X."/>
            <person name="Cernava T."/>
            <person name="Zhang C."/>
        </authorList>
    </citation>
    <scope>NUCLEOTIDE SEQUENCE [LARGE SCALE GENOMIC DNA]</scope>
    <source>
        <strain evidence="6 7">BH-SS-21</strain>
    </source>
</reference>
<protein>
    <submittedName>
        <fullName evidence="6">FAD-dependent oxidoreductase</fullName>
    </submittedName>
</protein>
<dbReference type="InterPro" id="IPR050446">
    <property type="entry name" value="FAD-oxidoreductase/Apoptosis"/>
</dbReference>
<accession>A0A940XW40</accession>
<dbReference type="Pfam" id="PF07992">
    <property type="entry name" value="Pyr_redox_2"/>
    <property type="match status" value="1"/>
</dbReference>
<evidence type="ECO:0000256" key="3">
    <source>
        <dbReference type="ARBA" id="ARBA00022827"/>
    </source>
</evidence>
<dbReference type="GO" id="GO:0005737">
    <property type="term" value="C:cytoplasm"/>
    <property type="evidence" value="ECO:0007669"/>
    <property type="project" value="TreeGrafter"/>
</dbReference>